<dbReference type="NCBIfam" id="TIGR00526">
    <property type="entry name" value="folB_dom"/>
    <property type="match status" value="1"/>
</dbReference>
<evidence type="ECO:0000256" key="4">
    <source>
        <dbReference type="ARBA" id="ARBA00022909"/>
    </source>
</evidence>
<dbReference type="OrthoDB" id="9803748at2"/>
<dbReference type="UniPathway" id="UPA00077">
    <property type="reaction ID" value="UER00154"/>
</dbReference>
<keyword evidence="4 7" id="KW-0289">Folate biosynthesis</keyword>
<dbReference type="GO" id="GO:0046656">
    <property type="term" value="P:folic acid biosynthetic process"/>
    <property type="evidence" value="ECO:0007669"/>
    <property type="project" value="UniProtKB-UniRule"/>
</dbReference>
<dbReference type="GO" id="GO:0004150">
    <property type="term" value="F:dihydroneopterin aldolase activity"/>
    <property type="evidence" value="ECO:0007669"/>
    <property type="project" value="UniProtKB-UniRule"/>
</dbReference>
<evidence type="ECO:0000256" key="5">
    <source>
        <dbReference type="ARBA" id="ARBA00023239"/>
    </source>
</evidence>
<keyword evidence="5 7" id="KW-0456">Lyase</keyword>
<sequence>MGKIRINNMSFHTYNGVFPEEKRLGQRLEIDVELTYPIEQQVKTDNLNETVSYADIYETIESFVLNHNYNLIESLANNLLTTLLANYLSISDITLKVRKYSVPIAGIFDNIEIEVSGSQQHG</sequence>
<accession>A0A5P1X380</accession>
<dbReference type="InterPro" id="IPR006156">
    <property type="entry name" value="Dihydroneopterin_aldolase"/>
</dbReference>
<proteinExistence type="inferred from homology"/>
<dbReference type="PANTHER" id="PTHR42844">
    <property type="entry name" value="DIHYDRONEOPTERIN ALDOLASE 1-RELATED"/>
    <property type="match status" value="1"/>
</dbReference>
<evidence type="ECO:0000256" key="3">
    <source>
        <dbReference type="ARBA" id="ARBA00005708"/>
    </source>
</evidence>
<organism evidence="9 10">
    <name type="scientific">Paucilactobacillus nenjiangensis</name>
    <dbReference type="NCBI Taxonomy" id="1296540"/>
    <lineage>
        <taxon>Bacteria</taxon>
        <taxon>Bacillati</taxon>
        <taxon>Bacillota</taxon>
        <taxon>Bacilli</taxon>
        <taxon>Lactobacillales</taxon>
        <taxon>Lactobacillaceae</taxon>
        <taxon>Paucilactobacillus</taxon>
    </lineage>
</organism>
<reference evidence="9 10" key="1">
    <citation type="submission" date="2019-09" db="EMBL/GenBank/DDBJ databases">
        <title>Complete Genome Sequence of Lactobacillus nenjiangensis SH-Y15, isolated from sauerkraut.</title>
        <authorList>
            <person name="Yang H."/>
        </authorList>
    </citation>
    <scope>NUCLEOTIDE SEQUENCE [LARGE SCALE GENOMIC DNA]</scope>
    <source>
        <strain evidence="9 10">SH-Y15</strain>
    </source>
</reference>
<dbReference type="PANTHER" id="PTHR42844:SF1">
    <property type="entry name" value="DIHYDRONEOPTERIN ALDOLASE 1-RELATED"/>
    <property type="match status" value="1"/>
</dbReference>
<evidence type="ECO:0000256" key="7">
    <source>
        <dbReference type="RuleBase" id="RU362079"/>
    </source>
</evidence>
<dbReference type="AlphaFoldDB" id="A0A5P1X380"/>
<protein>
    <recommendedName>
        <fullName evidence="7">7,8-dihydroneopterin aldolase</fullName>
        <ecNumber evidence="7">4.1.2.25</ecNumber>
    </recommendedName>
</protein>
<evidence type="ECO:0000313" key="10">
    <source>
        <dbReference type="Proteomes" id="UP000325295"/>
    </source>
</evidence>
<dbReference type="GO" id="GO:0046654">
    <property type="term" value="P:tetrahydrofolate biosynthetic process"/>
    <property type="evidence" value="ECO:0007669"/>
    <property type="project" value="UniProtKB-UniRule"/>
</dbReference>
<evidence type="ECO:0000256" key="2">
    <source>
        <dbReference type="ARBA" id="ARBA00005013"/>
    </source>
</evidence>
<dbReference type="SUPFAM" id="SSF55620">
    <property type="entry name" value="Tetrahydrobiopterin biosynthesis enzymes-like"/>
    <property type="match status" value="1"/>
</dbReference>
<comment type="catalytic activity">
    <reaction evidence="1 7">
        <text>7,8-dihydroneopterin = 6-hydroxymethyl-7,8-dihydropterin + glycolaldehyde</text>
        <dbReference type="Rhea" id="RHEA:10540"/>
        <dbReference type="ChEBI" id="CHEBI:17001"/>
        <dbReference type="ChEBI" id="CHEBI:17071"/>
        <dbReference type="ChEBI" id="CHEBI:44841"/>
        <dbReference type="EC" id="4.1.2.25"/>
    </reaction>
</comment>
<dbReference type="SMART" id="SM00905">
    <property type="entry name" value="FolB"/>
    <property type="match status" value="1"/>
</dbReference>
<feature type="domain" description="Dihydroneopterin aldolase/epimerase" evidence="8">
    <location>
        <begin position="4"/>
        <end position="117"/>
    </location>
</feature>
<dbReference type="Proteomes" id="UP000325295">
    <property type="component" value="Chromosome"/>
</dbReference>
<dbReference type="InterPro" id="IPR043133">
    <property type="entry name" value="GTP-CH-I_C/QueF"/>
</dbReference>
<dbReference type="NCBIfam" id="TIGR00525">
    <property type="entry name" value="folB"/>
    <property type="match status" value="1"/>
</dbReference>
<name>A0A5P1X380_9LACO</name>
<dbReference type="EMBL" id="CP043939">
    <property type="protein sequence ID" value="QER68360.1"/>
    <property type="molecule type" value="Genomic_DNA"/>
</dbReference>
<keyword evidence="10" id="KW-1185">Reference proteome</keyword>
<dbReference type="KEGG" id="lnn:F0161_04760"/>
<evidence type="ECO:0000256" key="6">
    <source>
        <dbReference type="ARBA" id="ARBA00037702"/>
    </source>
</evidence>
<evidence type="ECO:0000259" key="8">
    <source>
        <dbReference type="SMART" id="SM00905"/>
    </source>
</evidence>
<dbReference type="GO" id="GO:0005737">
    <property type="term" value="C:cytoplasm"/>
    <property type="evidence" value="ECO:0007669"/>
    <property type="project" value="TreeGrafter"/>
</dbReference>
<dbReference type="InterPro" id="IPR006157">
    <property type="entry name" value="FolB_dom"/>
</dbReference>
<comment type="function">
    <text evidence="6 7">Catalyzes the conversion of 7,8-dihydroneopterin to 6-hydroxymethyl-7,8-dihydropterin.</text>
</comment>
<dbReference type="EC" id="4.1.2.25" evidence="7"/>
<dbReference type="RefSeq" id="WP_150204638.1">
    <property type="nucleotide sequence ID" value="NZ_CAUQTN010000091.1"/>
</dbReference>
<evidence type="ECO:0000256" key="1">
    <source>
        <dbReference type="ARBA" id="ARBA00001353"/>
    </source>
</evidence>
<gene>
    <name evidence="9" type="primary">folB</name>
    <name evidence="9" type="ORF">F0161_04760</name>
</gene>
<comment type="similarity">
    <text evidence="3 7">Belongs to the DHNA family.</text>
</comment>
<dbReference type="Pfam" id="PF02152">
    <property type="entry name" value="FolB"/>
    <property type="match status" value="1"/>
</dbReference>
<evidence type="ECO:0000313" key="9">
    <source>
        <dbReference type="EMBL" id="QER68360.1"/>
    </source>
</evidence>
<dbReference type="Gene3D" id="3.30.1130.10">
    <property type="match status" value="1"/>
</dbReference>
<comment type="pathway">
    <text evidence="2 7">Cofactor biosynthesis; tetrahydrofolate biosynthesis; 2-amino-4-hydroxy-6-hydroxymethyl-7,8-dihydropteridine diphosphate from 7,8-dihydroneopterin triphosphate: step 3/4.</text>
</comment>